<feature type="modified residue" description="4-aspartylphosphate" evidence="9">
    <location>
        <position position="640"/>
    </location>
</feature>
<comment type="catalytic activity">
    <reaction evidence="1">
        <text>ATP + protein L-histidine = ADP + protein N-phospho-L-histidine.</text>
        <dbReference type="EC" id="2.7.13.3"/>
    </reaction>
</comment>
<dbReference type="PROSITE" id="PS50109">
    <property type="entry name" value="HIS_KIN"/>
    <property type="match status" value="1"/>
</dbReference>
<dbReference type="SUPFAM" id="SSF55874">
    <property type="entry name" value="ATPase domain of HSP90 chaperone/DNA topoisomerase II/histidine kinase"/>
    <property type="match status" value="1"/>
</dbReference>
<dbReference type="SMART" id="SM00091">
    <property type="entry name" value="PAS"/>
    <property type="match status" value="2"/>
</dbReference>
<evidence type="ECO:0000256" key="10">
    <source>
        <dbReference type="SAM" id="Coils"/>
    </source>
</evidence>
<proteinExistence type="predicted"/>
<dbReference type="SUPFAM" id="SSF55785">
    <property type="entry name" value="PYP-like sensor domain (PAS domain)"/>
    <property type="match status" value="1"/>
</dbReference>
<dbReference type="GO" id="GO:0000155">
    <property type="term" value="F:phosphorelay sensor kinase activity"/>
    <property type="evidence" value="ECO:0007669"/>
    <property type="project" value="InterPro"/>
</dbReference>
<dbReference type="InterPro" id="IPR000014">
    <property type="entry name" value="PAS"/>
</dbReference>
<evidence type="ECO:0000256" key="9">
    <source>
        <dbReference type="PROSITE-ProRule" id="PRU00169"/>
    </source>
</evidence>
<feature type="domain" description="PAS" evidence="14">
    <location>
        <begin position="198"/>
        <end position="268"/>
    </location>
</feature>
<dbReference type="SMART" id="SM00448">
    <property type="entry name" value="REC"/>
    <property type="match status" value="1"/>
</dbReference>
<dbReference type="PANTHER" id="PTHR43065">
    <property type="entry name" value="SENSOR HISTIDINE KINASE"/>
    <property type="match status" value="1"/>
</dbReference>
<evidence type="ECO:0000256" key="5">
    <source>
        <dbReference type="ARBA" id="ARBA00022741"/>
    </source>
</evidence>
<feature type="transmembrane region" description="Helical" evidence="11">
    <location>
        <begin position="140"/>
        <end position="164"/>
    </location>
</feature>
<dbReference type="RefSeq" id="WP_073373105.1">
    <property type="nucleotide sequence ID" value="NZ_FQXS01000001.1"/>
</dbReference>
<dbReference type="GO" id="GO:0005524">
    <property type="term" value="F:ATP binding"/>
    <property type="evidence" value="ECO:0007669"/>
    <property type="project" value="UniProtKB-KW"/>
</dbReference>
<dbReference type="Pfam" id="PF08448">
    <property type="entry name" value="PAS_4"/>
    <property type="match status" value="1"/>
</dbReference>
<evidence type="ECO:0000259" key="12">
    <source>
        <dbReference type="PROSITE" id="PS50109"/>
    </source>
</evidence>
<dbReference type="PROSITE" id="PS50113">
    <property type="entry name" value="PAC"/>
    <property type="match status" value="1"/>
</dbReference>
<evidence type="ECO:0000259" key="14">
    <source>
        <dbReference type="PROSITE" id="PS50112"/>
    </source>
</evidence>
<evidence type="ECO:0000256" key="2">
    <source>
        <dbReference type="ARBA" id="ARBA00012438"/>
    </source>
</evidence>
<feature type="transmembrane region" description="Helical" evidence="11">
    <location>
        <begin position="16"/>
        <end position="34"/>
    </location>
</feature>
<dbReference type="SMART" id="SM00388">
    <property type="entry name" value="HisKA"/>
    <property type="match status" value="1"/>
</dbReference>
<evidence type="ECO:0000313" key="17">
    <source>
        <dbReference type="Proteomes" id="UP000184139"/>
    </source>
</evidence>
<feature type="domain" description="PAC" evidence="15">
    <location>
        <begin position="268"/>
        <end position="324"/>
    </location>
</feature>
<feature type="domain" description="Histidine kinase" evidence="12">
    <location>
        <begin position="344"/>
        <end position="567"/>
    </location>
</feature>
<keyword evidence="8" id="KW-0902">Two-component regulatory system</keyword>
<keyword evidence="7" id="KW-0067">ATP-binding</keyword>
<evidence type="ECO:0000256" key="11">
    <source>
        <dbReference type="SAM" id="Phobius"/>
    </source>
</evidence>
<dbReference type="InterPro" id="IPR013656">
    <property type="entry name" value="PAS_4"/>
</dbReference>
<keyword evidence="5" id="KW-0547">Nucleotide-binding</keyword>
<dbReference type="Pfam" id="PF00072">
    <property type="entry name" value="Response_reg"/>
    <property type="match status" value="1"/>
</dbReference>
<dbReference type="Pfam" id="PF00512">
    <property type="entry name" value="HisKA"/>
    <property type="match status" value="1"/>
</dbReference>
<keyword evidence="4" id="KW-0808">Transferase</keyword>
<dbReference type="Proteomes" id="UP000184139">
    <property type="component" value="Unassembled WGS sequence"/>
</dbReference>
<dbReference type="SUPFAM" id="SSF47384">
    <property type="entry name" value="Homodimeric domain of signal transducing histidine kinase"/>
    <property type="match status" value="1"/>
</dbReference>
<dbReference type="InterPro" id="IPR011006">
    <property type="entry name" value="CheY-like_superfamily"/>
</dbReference>
<dbReference type="CDD" id="cd00156">
    <property type="entry name" value="REC"/>
    <property type="match status" value="1"/>
</dbReference>
<dbReference type="PROSITE" id="PS50112">
    <property type="entry name" value="PAS"/>
    <property type="match status" value="1"/>
</dbReference>
<feature type="coiled-coil region" evidence="10">
    <location>
        <begin position="308"/>
        <end position="335"/>
    </location>
</feature>
<dbReference type="Gene3D" id="1.10.287.130">
    <property type="match status" value="1"/>
</dbReference>
<protein>
    <recommendedName>
        <fullName evidence="2">histidine kinase</fullName>
        <ecNumber evidence="2">2.7.13.3</ecNumber>
    </recommendedName>
</protein>
<dbReference type="Gene3D" id="3.30.565.10">
    <property type="entry name" value="Histidine kinase-like ATPase, C-terminal domain"/>
    <property type="match status" value="1"/>
</dbReference>
<dbReference type="InterPro" id="IPR003661">
    <property type="entry name" value="HisK_dim/P_dom"/>
</dbReference>
<feature type="domain" description="Response regulatory" evidence="13">
    <location>
        <begin position="588"/>
        <end position="705"/>
    </location>
</feature>
<dbReference type="PRINTS" id="PR00344">
    <property type="entry name" value="BCTRLSENSOR"/>
</dbReference>
<dbReference type="InterPro" id="IPR036097">
    <property type="entry name" value="HisK_dim/P_sf"/>
</dbReference>
<dbReference type="InterPro" id="IPR004358">
    <property type="entry name" value="Sig_transdc_His_kin-like_C"/>
</dbReference>
<dbReference type="Pfam" id="PF02518">
    <property type="entry name" value="HATPase_c"/>
    <property type="match status" value="1"/>
</dbReference>
<sequence>MALPHSNSRSSIKTAVLRWTGILAALFIAFVFYYQDYVLDKAVRRIDNHARVVTSSLWTFDRSGPLAYLRLAAEANGYLTITVYDESDSVFLTLQGPPLTKTERLLNSLHLLPVHDLDTNIVYEDGVIGRIVTQWPNRSVYLYLNIFFWLALVLVGITLLLSLIDAKHSLEDRVKERTVALENEIAERKKTEEALRDQTQRLKLHVMNTPLAVIEWNIDFEVVEWNRAAEYIFEYRREEALGKVGYDFMLPDTEKNHVEDVWKQLTSNTGGYRSVNLNLTKYGTVKTCEWYNTTLTNRAGDIIGVASLVLDITERKRAEAENERLQAQLLQAQKMEAVGNLAGGIAHDFNNILQTISGNTGLLLIDNPADARHHARLQAIERAVRRAAELVRQLLTFSRKINSDLKPLDLNQEIRQIRGILAHTMPKMIAMDLQLDDDLPLIRGDSVQVEQVLLNLAINAMHAMIDGGTLTIRTNSVMLDESFCRKHLGAEAGPYAQLSITDTGAGIAKEALEHIFEPFFTTKSIGQGTGLGLSIVYGIVKSHQAFLECYSTPGSGTEFQFFFPALPETAAGLETPAEAEEMRGGTETILLIDDEEAIREIGREILSTFSYTVFCADSGEAGLEAYFGERAGTIDLVILDLNMPGMGGFACLQKLREKDPESRIVIASGYTPTDVINRAMDHGARSVIAKPFQLAELLRSVRTVLDGH</sequence>
<dbReference type="PANTHER" id="PTHR43065:SF46">
    <property type="entry name" value="C4-DICARBOXYLATE TRANSPORT SENSOR PROTEIN DCTB"/>
    <property type="match status" value="1"/>
</dbReference>
<keyword evidence="11" id="KW-0472">Membrane</keyword>
<organism evidence="16 17">
    <name type="scientific">Desulfofustis glycolicus DSM 9705</name>
    <dbReference type="NCBI Taxonomy" id="1121409"/>
    <lineage>
        <taxon>Bacteria</taxon>
        <taxon>Pseudomonadati</taxon>
        <taxon>Thermodesulfobacteriota</taxon>
        <taxon>Desulfobulbia</taxon>
        <taxon>Desulfobulbales</taxon>
        <taxon>Desulfocapsaceae</taxon>
        <taxon>Desulfofustis</taxon>
    </lineage>
</organism>
<evidence type="ECO:0000313" key="16">
    <source>
        <dbReference type="EMBL" id="SHH38325.1"/>
    </source>
</evidence>
<keyword evidence="10" id="KW-0175">Coiled coil</keyword>
<dbReference type="OrthoDB" id="45683at2"/>
<evidence type="ECO:0000256" key="6">
    <source>
        <dbReference type="ARBA" id="ARBA00022777"/>
    </source>
</evidence>
<evidence type="ECO:0000256" key="3">
    <source>
        <dbReference type="ARBA" id="ARBA00022553"/>
    </source>
</evidence>
<dbReference type="AlphaFoldDB" id="A0A1M5SIN4"/>
<evidence type="ECO:0000259" key="15">
    <source>
        <dbReference type="PROSITE" id="PS50113"/>
    </source>
</evidence>
<dbReference type="InterPro" id="IPR036890">
    <property type="entry name" value="HATPase_C_sf"/>
</dbReference>
<dbReference type="EMBL" id="FQXS01000001">
    <property type="protein sequence ID" value="SHH38325.1"/>
    <property type="molecule type" value="Genomic_DNA"/>
</dbReference>
<keyword evidence="6" id="KW-0418">Kinase</keyword>
<dbReference type="STRING" id="1121409.SAMN02745124_00372"/>
<keyword evidence="11" id="KW-1133">Transmembrane helix</keyword>
<dbReference type="InterPro" id="IPR003594">
    <property type="entry name" value="HATPase_dom"/>
</dbReference>
<dbReference type="InterPro" id="IPR035965">
    <property type="entry name" value="PAS-like_dom_sf"/>
</dbReference>
<accession>A0A1M5SIN4</accession>
<reference evidence="16 17" key="1">
    <citation type="submission" date="2016-11" db="EMBL/GenBank/DDBJ databases">
        <authorList>
            <person name="Jaros S."/>
            <person name="Januszkiewicz K."/>
            <person name="Wedrychowicz H."/>
        </authorList>
    </citation>
    <scope>NUCLEOTIDE SEQUENCE [LARGE SCALE GENOMIC DNA]</scope>
    <source>
        <strain evidence="16 17">DSM 9705</strain>
    </source>
</reference>
<evidence type="ECO:0000256" key="7">
    <source>
        <dbReference type="ARBA" id="ARBA00022840"/>
    </source>
</evidence>
<evidence type="ECO:0000256" key="8">
    <source>
        <dbReference type="ARBA" id="ARBA00023012"/>
    </source>
</evidence>
<keyword evidence="17" id="KW-1185">Reference proteome</keyword>
<dbReference type="InterPro" id="IPR000700">
    <property type="entry name" value="PAS-assoc_C"/>
</dbReference>
<dbReference type="CDD" id="cd00130">
    <property type="entry name" value="PAS"/>
    <property type="match status" value="1"/>
</dbReference>
<gene>
    <name evidence="16" type="ORF">SAMN02745124_00372</name>
</gene>
<dbReference type="CDD" id="cd00082">
    <property type="entry name" value="HisKA"/>
    <property type="match status" value="1"/>
</dbReference>
<dbReference type="PROSITE" id="PS50110">
    <property type="entry name" value="RESPONSE_REGULATORY"/>
    <property type="match status" value="1"/>
</dbReference>
<dbReference type="SUPFAM" id="SSF52172">
    <property type="entry name" value="CheY-like"/>
    <property type="match status" value="1"/>
</dbReference>
<name>A0A1M5SIN4_9BACT</name>
<dbReference type="EC" id="2.7.13.3" evidence="2"/>
<keyword evidence="3 9" id="KW-0597">Phosphoprotein</keyword>
<dbReference type="SMART" id="SM00387">
    <property type="entry name" value="HATPase_c"/>
    <property type="match status" value="1"/>
</dbReference>
<keyword evidence="11" id="KW-0812">Transmembrane</keyword>
<dbReference type="Gene3D" id="3.30.450.20">
    <property type="entry name" value="PAS domain"/>
    <property type="match status" value="1"/>
</dbReference>
<dbReference type="Gene3D" id="3.40.50.2300">
    <property type="match status" value="1"/>
</dbReference>
<dbReference type="NCBIfam" id="TIGR00229">
    <property type="entry name" value="sensory_box"/>
    <property type="match status" value="1"/>
</dbReference>
<evidence type="ECO:0000256" key="4">
    <source>
        <dbReference type="ARBA" id="ARBA00022679"/>
    </source>
</evidence>
<dbReference type="InterPro" id="IPR005467">
    <property type="entry name" value="His_kinase_dom"/>
</dbReference>
<evidence type="ECO:0000259" key="13">
    <source>
        <dbReference type="PROSITE" id="PS50110"/>
    </source>
</evidence>
<evidence type="ECO:0000256" key="1">
    <source>
        <dbReference type="ARBA" id="ARBA00000085"/>
    </source>
</evidence>
<dbReference type="InterPro" id="IPR001789">
    <property type="entry name" value="Sig_transdc_resp-reg_receiver"/>
</dbReference>